<keyword evidence="1" id="KW-0406">Ion transport</keyword>
<dbReference type="Proteomes" id="UP000626109">
    <property type="component" value="Unassembled WGS sequence"/>
</dbReference>
<comment type="caution">
    <text evidence="3">The sequence shown here is derived from an EMBL/GenBank/DDBJ whole genome shotgun (WGS) entry which is preliminary data.</text>
</comment>
<dbReference type="GO" id="GO:0005221">
    <property type="term" value="F:intracellularly cyclic nucleotide-activated monoatomic cation channel activity"/>
    <property type="evidence" value="ECO:0007669"/>
    <property type="project" value="InterPro"/>
</dbReference>
<evidence type="ECO:0000313" key="4">
    <source>
        <dbReference type="Proteomes" id="UP000626109"/>
    </source>
</evidence>
<dbReference type="InterPro" id="IPR014710">
    <property type="entry name" value="RmlC-like_jellyroll"/>
</dbReference>
<sequence length="174" mass="18683">AFKAFSRRRSGTGLGSSHKCHYLMNNPIFTGRNALFVCELGMEAHIELFTAGDTILTQGDIADRVFCLKTGEVEVIVDDVPITSLAGDGTIFGLAAMFKCVGGSNKRNATVKALGLCDCRVITQAAFHAALKRYPEEKAHFQKLAEEQVKVTLANQAVATAPKPGAAQRIRASL</sequence>
<feature type="domain" description="Cyclic nucleotide-binding" evidence="2">
    <location>
        <begin position="28"/>
        <end position="131"/>
    </location>
</feature>
<dbReference type="PANTHER" id="PTHR45638:SF11">
    <property type="entry name" value="CYCLIC NUCLEOTIDE-GATED CATION CHANNEL SUBUNIT A"/>
    <property type="match status" value="1"/>
</dbReference>
<proteinExistence type="predicted"/>
<evidence type="ECO:0000259" key="2">
    <source>
        <dbReference type="PROSITE" id="PS50042"/>
    </source>
</evidence>
<dbReference type="Gene3D" id="2.60.120.10">
    <property type="entry name" value="Jelly Rolls"/>
    <property type="match status" value="1"/>
</dbReference>
<keyword evidence="1" id="KW-0813">Transport</keyword>
<dbReference type="InterPro" id="IPR018490">
    <property type="entry name" value="cNMP-bd_dom_sf"/>
</dbReference>
<dbReference type="SUPFAM" id="SSF51206">
    <property type="entry name" value="cAMP-binding domain-like"/>
    <property type="match status" value="1"/>
</dbReference>
<feature type="non-terminal residue" evidence="3">
    <location>
        <position position="174"/>
    </location>
</feature>
<dbReference type="SMART" id="SM00100">
    <property type="entry name" value="cNMP"/>
    <property type="match status" value="1"/>
</dbReference>
<keyword evidence="1" id="KW-0407">Ion channel</keyword>
<protein>
    <recommendedName>
        <fullName evidence="2">Cyclic nucleotide-binding domain-containing protein</fullName>
    </recommendedName>
</protein>
<dbReference type="AlphaFoldDB" id="A0A813J0P0"/>
<accession>A0A813J0P0</accession>
<feature type="non-terminal residue" evidence="3">
    <location>
        <position position="1"/>
    </location>
</feature>
<dbReference type="InterPro" id="IPR050866">
    <property type="entry name" value="CNG_cation_channel"/>
</dbReference>
<evidence type="ECO:0000256" key="1">
    <source>
        <dbReference type="ARBA" id="ARBA00023286"/>
    </source>
</evidence>
<dbReference type="PROSITE" id="PS50042">
    <property type="entry name" value="CNMP_BINDING_3"/>
    <property type="match status" value="1"/>
</dbReference>
<dbReference type="CDD" id="cd00038">
    <property type="entry name" value="CAP_ED"/>
    <property type="match status" value="1"/>
</dbReference>
<dbReference type="InterPro" id="IPR000595">
    <property type="entry name" value="cNMP-bd_dom"/>
</dbReference>
<organism evidence="3 4">
    <name type="scientific">Polarella glacialis</name>
    <name type="common">Dinoflagellate</name>
    <dbReference type="NCBI Taxonomy" id="89957"/>
    <lineage>
        <taxon>Eukaryota</taxon>
        <taxon>Sar</taxon>
        <taxon>Alveolata</taxon>
        <taxon>Dinophyceae</taxon>
        <taxon>Suessiales</taxon>
        <taxon>Suessiaceae</taxon>
        <taxon>Polarella</taxon>
    </lineage>
</organism>
<gene>
    <name evidence="3" type="ORF">PGLA2088_LOCUS14601</name>
</gene>
<dbReference type="EMBL" id="CAJNNW010017820">
    <property type="protein sequence ID" value="CAE8661673.1"/>
    <property type="molecule type" value="Genomic_DNA"/>
</dbReference>
<name>A0A813J0P0_POLGL</name>
<dbReference type="PANTHER" id="PTHR45638">
    <property type="entry name" value="CYCLIC NUCLEOTIDE-GATED CATION CHANNEL SUBUNIT A"/>
    <property type="match status" value="1"/>
</dbReference>
<dbReference type="GO" id="GO:0044877">
    <property type="term" value="F:protein-containing complex binding"/>
    <property type="evidence" value="ECO:0007669"/>
    <property type="project" value="TreeGrafter"/>
</dbReference>
<keyword evidence="1" id="KW-1071">Ligand-gated ion channel</keyword>
<evidence type="ECO:0000313" key="3">
    <source>
        <dbReference type="EMBL" id="CAE8661673.1"/>
    </source>
</evidence>
<reference evidence="3" key="1">
    <citation type="submission" date="2021-02" db="EMBL/GenBank/DDBJ databases">
        <authorList>
            <person name="Dougan E. K."/>
            <person name="Rhodes N."/>
            <person name="Thang M."/>
            <person name="Chan C."/>
        </authorList>
    </citation>
    <scope>NUCLEOTIDE SEQUENCE</scope>
</reference>
<dbReference type="Pfam" id="PF00027">
    <property type="entry name" value="cNMP_binding"/>
    <property type="match status" value="1"/>
</dbReference>